<evidence type="ECO:0000313" key="1">
    <source>
        <dbReference type="EMBL" id="KAA8502240.1"/>
    </source>
</evidence>
<dbReference type="RefSeq" id="WP_150310340.1">
    <property type="nucleotide sequence ID" value="NZ_VMSO01000003.1"/>
</dbReference>
<proteinExistence type="predicted"/>
<sequence length="169" mass="19324">MFGMNMQTEEGRILCKYVPNYRINLVDAGNISDLGMFHTDLQQILGVLKYRQDKKELKDYIYENRDYFAGVDVETYQALRAFLHSENMLKDFAVSGKEARIDMCQALEELYQDGVREGREEGREEGVAMIILNMLKSGMSVSDIKKYTGVGESMIVQVQKSMGTLIHKS</sequence>
<reference evidence="1" key="1">
    <citation type="submission" date="2019-07" db="EMBL/GenBank/DDBJ databases">
        <authorList>
            <person name="Wongkuna S."/>
            <person name="Scaria J."/>
        </authorList>
    </citation>
    <scope>NUCLEOTIDE SEQUENCE [LARGE SCALE GENOMIC DNA]</scope>
    <source>
        <strain evidence="1">SW178</strain>
    </source>
</reference>
<organism evidence="1 2">
    <name type="scientific">Mediterraneibacter catenae</name>
    <dbReference type="NCBI Taxonomy" id="2594882"/>
    <lineage>
        <taxon>Bacteria</taxon>
        <taxon>Bacillati</taxon>
        <taxon>Bacillota</taxon>
        <taxon>Clostridia</taxon>
        <taxon>Lachnospirales</taxon>
        <taxon>Lachnospiraceae</taxon>
        <taxon>Mediterraneibacter</taxon>
    </lineage>
</organism>
<evidence type="ECO:0000313" key="2">
    <source>
        <dbReference type="Proteomes" id="UP000322025"/>
    </source>
</evidence>
<dbReference type="OrthoDB" id="2066427at2"/>
<dbReference type="EMBL" id="VMSO01000003">
    <property type="protein sequence ID" value="KAA8502240.1"/>
    <property type="molecule type" value="Genomic_DNA"/>
</dbReference>
<dbReference type="Proteomes" id="UP000322025">
    <property type="component" value="Unassembled WGS sequence"/>
</dbReference>
<comment type="caution">
    <text evidence="1">The sequence shown here is derived from an EMBL/GenBank/DDBJ whole genome shotgun (WGS) entry which is preliminary data.</text>
</comment>
<protein>
    <recommendedName>
        <fullName evidence="3">Transposase (putative) YhgA-like domain-containing protein</fullName>
    </recommendedName>
</protein>
<accession>A0A5M9HZA4</accession>
<gene>
    <name evidence="1" type="ORF">FNY66_03705</name>
</gene>
<name>A0A5M9HZA4_9FIRM</name>
<keyword evidence="2" id="KW-1185">Reference proteome</keyword>
<evidence type="ECO:0008006" key="3">
    <source>
        <dbReference type="Google" id="ProtNLM"/>
    </source>
</evidence>
<dbReference type="AlphaFoldDB" id="A0A5M9HZA4"/>